<evidence type="ECO:0000313" key="1">
    <source>
        <dbReference type="EMBL" id="OAM87587.1"/>
    </source>
</evidence>
<dbReference type="EMBL" id="LRRQ01000167">
    <property type="protein sequence ID" value="OAM87587.1"/>
    <property type="molecule type" value="Genomic_DNA"/>
</dbReference>
<organism evidence="1 2">
    <name type="scientific">Termitidicoccus mucosus</name>
    <dbReference type="NCBI Taxonomy" id="1184151"/>
    <lineage>
        <taxon>Bacteria</taxon>
        <taxon>Pseudomonadati</taxon>
        <taxon>Verrucomicrobiota</taxon>
        <taxon>Opitutia</taxon>
        <taxon>Opitutales</taxon>
        <taxon>Opitutaceae</taxon>
        <taxon>Termitidicoccus</taxon>
    </lineage>
</organism>
<proteinExistence type="predicted"/>
<reference evidence="1 2" key="1">
    <citation type="submission" date="2016-01" db="EMBL/GenBank/DDBJ databases">
        <title>High potential of lignocellulose degradation of a new Verrucomicrobia species.</title>
        <authorList>
            <person name="Wang Y."/>
            <person name="Shi Y."/>
            <person name="Qiu Z."/>
            <person name="Liu S."/>
            <person name="Yang H."/>
        </authorList>
    </citation>
    <scope>NUCLEOTIDE SEQUENCE [LARGE SCALE GENOMIC DNA]</scope>
    <source>
        <strain evidence="1 2">TSB47</strain>
    </source>
</reference>
<dbReference type="AlphaFoldDB" id="A0A178IEK1"/>
<evidence type="ECO:0000313" key="2">
    <source>
        <dbReference type="Proteomes" id="UP000078486"/>
    </source>
</evidence>
<sequence length="109" mass="12178">MRARKLMTLKERFENHPVIFGASLFFAGVAATVFFYDRIAAPKGVSLPPAAVNDDLATKFAAEKERSERLSSALTSAQNEIAKLLAEERDPQKRLALKNLQAELFIENR</sequence>
<accession>A0A178IEK1</accession>
<protein>
    <submittedName>
        <fullName evidence="1">Uncharacterized protein</fullName>
    </submittedName>
</protein>
<dbReference type="Proteomes" id="UP000078486">
    <property type="component" value="Unassembled WGS sequence"/>
</dbReference>
<name>A0A178IEK1_9BACT</name>
<gene>
    <name evidence="1" type="ORF">AW736_21960</name>
</gene>
<keyword evidence="2" id="KW-1185">Reference proteome</keyword>
<dbReference type="STRING" id="1184151.AW736_21960"/>
<comment type="caution">
    <text evidence="1">The sequence shown here is derived from an EMBL/GenBank/DDBJ whole genome shotgun (WGS) entry which is preliminary data.</text>
</comment>